<gene>
    <name evidence="2" type="ORF">ACFOVS_08415</name>
</gene>
<protein>
    <submittedName>
        <fullName evidence="2">DUF4062 domain-containing protein</fullName>
    </submittedName>
</protein>
<dbReference type="Pfam" id="PF13271">
    <property type="entry name" value="DUF4062"/>
    <property type="match status" value="1"/>
</dbReference>
<sequence length="320" mass="36700">MEKKRYQIFLSSTFTDLEEERRKVMQAMLGMDCIPSGMEYFPASDEETFEFIKTVIDESDYYILILAGRYGSIDADGVSYTEKEYDYALKQSKPILSFLRKDLSKLTLDKIDKEPDHRPKLEEFRKKILGSGRLVKQWSNADQLAADIVLTLTHAIKRYPQPGWIRGDRAASADLLETLNNLRIENEGLKKREAPSNPKIAKEGLLDLEGTLTIPFRAKFNNSYSPVSRKIDLSLGEILRVVGFRYRTASVPNSHDDLRHHIAKSASALSVDLDYEITRDIITQFEILGILTKNTENGYISYVLSENGEREYLERTALRR</sequence>
<dbReference type="InterPro" id="IPR025139">
    <property type="entry name" value="DUF4062"/>
</dbReference>
<feature type="domain" description="DUF4062" evidence="1">
    <location>
        <begin position="7"/>
        <end position="88"/>
    </location>
</feature>
<comment type="caution">
    <text evidence="2">The sequence shown here is derived from an EMBL/GenBank/DDBJ whole genome shotgun (WGS) entry which is preliminary data.</text>
</comment>
<dbReference type="EMBL" id="JBHSBD010000030">
    <property type="protein sequence ID" value="MFC3968149.1"/>
    <property type="molecule type" value="Genomic_DNA"/>
</dbReference>
<evidence type="ECO:0000259" key="1">
    <source>
        <dbReference type="Pfam" id="PF13271"/>
    </source>
</evidence>
<reference evidence="3" key="1">
    <citation type="journal article" date="2019" name="Int. J. Syst. Evol. Microbiol.">
        <title>The Global Catalogue of Microorganisms (GCM) 10K type strain sequencing project: providing services to taxonomists for standard genome sequencing and annotation.</title>
        <authorList>
            <consortium name="The Broad Institute Genomics Platform"/>
            <consortium name="The Broad Institute Genome Sequencing Center for Infectious Disease"/>
            <person name="Wu L."/>
            <person name="Ma J."/>
        </authorList>
    </citation>
    <scope>NUCLEOTIDE SEQUENCE [LARGE SCALE GENOMIC DNA]</scope>
    <source>
        <strain evidence="3">TBRC 5781</strain>
    </source>
</reference>
<dbReference type="RefSeq" id="WP_247261996.1">
    <property type="nucleotide sequence ID" value="NZ_JALJQZ010000032.1"/>
</dbReference>
<accession>A0ABV8E8D0</accession>
<name>A0ABV8E8D0_9HYPH</name>
<evidence type="ECO:0000313" key="3">
    <source>
        <dbReference type="Proteomes" id="UP001595697"/>
    </source>
</evidence>
<evidence type="ECO:0000313" key="2">
    <source>
        <dbReference type="EMBL" id="MFC3968149.1"/>
    </source>
</evidence>
<organism evidence="2 3">
    <name type="scientific">Rhizobium lemnae</name>
    <dbReference type="NCBI Taxonomy" id="1214924"/>
    <lineage>
        <taxon>Bacteria</taxon>
        <taxon>Pseudomonadati</taxon>
        <taxon>Pseudomonadota</taxon>
        <taxon>Alphaproteobacteria</taxon>
        <taxon>Hyphomicrobiales</taxon>
        <taxon>Rhizobiaceae</taxon>
        <taxon>Rhizobium/Agrobacterium group</taxon>
        <taxon>Rhizobium</taxon>
    </lineage>
</organism>
<dbReference type="Proteomes" id="UP001595697">
    <property type="component" value="Unassembled WGS sequence"/>
</dbReference>
<keyword evidence="3" id="KW-1185">Reference proteome</keyword>
<proteinExistence type="predicted"/>